<accession>B7KHG3</accession>
<name>B7KHG3_GLOC7</name>
<keyword evidence="4" id="KW-1185">Reference proteome</keyword>
<dbReference type="InterPro" id="IPR007053">
    <property type="entry name" value="LRAT_dom"/>
</dbReference>
<feature type="coiled-coil region" evidence="1">
    <location>
        <begin position="188"/>
        <end position="215"/>
    </location>
</feature>
<dbReference type="Pfam" id="PF04970">
    <property type="entry name" value="LRAT"/>
    <property type="match status" value="1"/>
</dbReference>
<reference evidence="4" key="1">
    <citation type="journal article" date="2011" name="MBio">
        <title>Novel metabolic attributes of the genus Cyanothece, comprising a group of unicellular nitrogen-fixing Cyanobacteria.</title>
        <authorList>
            <person name="Bandyopadhyay A."/>
            <person name="Elvitigala T."/>
            <person name="Welsh E."/>
            <person name="Stockel J."/>
            <person name="Liberton M."/>
            <person name="Min H."/>
            <person name="Sherman L.A."/>
            <person name="Pakrasi H.B."/>
        </authorList>
    </citation>
    <scope>NUCLEOTIDE SEQUENCE [LARGE SCALE GENOMIC DNA]</scope>
    <source>
        <strain evidence="4">PCC 7424</strain>
    </source>
</reference>
<keyword evidence="1" id="KW-0175">Coiled coil</keyword>
<dbReference type="EMBL" id="CP001291">
    <property type="protein sequence ID" value="ACK70658.1"/>
    <property type="molecule type" value="Genomic_DNA"/>
</dbReference>
<dbReference type="KEGG" id="cyc:PCC7424_2236"/>
<feature type="domain" description="LRAT" evidence="2">
    <location>
        <begin position="12"/>
        <end position="108"/>
    </location>
</feature>
<dbReference type="PANTHER" id="PTHR46137">
    <property type="entry name" value="OS05G0310600 PROTEIN"/>
    <property type="match status" value="1"/>
</dbReference>
<dbReference type="Proteomes" id="UP000002384">
    <property type="component" value="Chromosome"/>
</dbReference>
<dbReference type="STRING" id="65393.PCC7424_2236"/>
<evidence type="ECO:0000313" key="4">
    <source>
        <dbReference type="Proteomes" id="UP000002384"/>
    </source>
</evidence>
<dbReference type="PROSITE" id="PS51934">
    <property type="entry name" value="LRAT"/>
    <property type="match status" value="1"/>
</dbReference>
<dbReference type="HOGENOM" id="CLU_103720_0_0_3"/>
<proteinExistence type="predicted"/>
<dbReference type="eggNOG" id="COG1842">
    <property type="taxonomic scope" value="Bacteria"/>
</dbReference>
<dbReference type="AlphaFoldDB" id="B7KHG3"/>
<evidence type="ECO:0000313" key="3">
    <source>
        <dbReference type="EMBL" id="ACK70658.1"/>
    </source>
</evidence>
<sequence length="226" mass="26156">MATGDQIYVYRELLNLQGLYEHHGIDCGDGTVIHYRKPSEMIERTSLDIFTRGNPTYIKEYPQGFSFIPEIVVQRAESRLGEQKYNLLFNNCEHFATWCKTGINDSKQVRDFVPIITQLQTSNLYNPLKEALGQTDSKTAKQLLNEALGDIKVAWDDIQPQYKSMVKEVETWDKVAKEAVKRNRDDLARVALQRKLNYKRRATELEEQLKHLATMTEDVLTNLLNT</sequence>
<protein>
    <submittedName>
        <fullName evidence="3">NC domain protein</fullName>
    </submittedName>
</protein>
<evidence type="ECO:0000256" key="1">
    <source>
        <dbReference type="SAM" id="Coils"/>
    </source>
</evidence>
<evidence type="ECO:0000259" key="2">
    <source>
        <dbReference type="PROSITE" id="PS51934"/>
    </source>
</evidence>
<organism evidence="3 4">
    <name type="scientific">Gloeothece citriformis (strain PCC 7424)</name>
    <name type="common">Cyanothece sp. (strain PCC 7424)</name>
    <dbReference type="NCBI Taxonomy" id="65393"/>
    <lineage>
        <taxon>Bacteria</taxon>
        <taxon>Bacillati</taxon>
        <taxon>Cyanobacteriota</taxon>
        <taxon>Cyanophyceae</taxon>
        <taxon>Oscillatoriophycideae</taxon>
        <taxon>Chroococcales</taxon>
        <taxon>Aphanothecaceae</taxon>
        <taxon>Gloeothece</taxon>
        <taxon>Gloeothece citriformis</taxon>
    </lineage>
</organism>
<gene>
    <name evidence="3" type="ordered locus">PCC7424_2236</name>
</gene>
<dbReference type="RefSeq" id="WP_015954263.1">
    <property type="nucleotide sequence ID" value="NC_011729.1"/>
</dbReference>
<dbReference type="Gene3D" id="3.90.1720.10">
    <property type="entry name" value="endopeptidase domain like (from Nostoc punctiforme)"/>
    <property type="match status" value="1"/>
</dbReference>
<dbReference type="OrthoDB" id="9812095at2"/>
<dbReference type="PANTHER" id="PTHR46137:SF1">
    <property type="entry name" value="LRAT DOMAIN-CONTAINING PROTEIN"/>
    <property type="match status" value="1"/>
</dbReference>